<proteinExistence type="predicted"/>
<evidence type="ECO:0000313" key="2">
    <source>
        <dbReference type="Proteomes" id="UP000024635"/>
    </source>
</evidence>
<protein>
    <recommendedName>
        <fullName evidence="3">Reverse transcriptase RNase H-like domain-containing protein</fullName>
    </recommendedName>
</protein>
<dbReference type="AlphaFoldDB" id="A0A016UHB5"/>
<organism evidence="1 2">
    <name type="scientific">Ancylostoma ceylanicum</name>
    <dbReference type="NCBI Taxonomy" id="53326"/>
    <lineage>
        <taxon>Eukaryota</taxon>
        <taxon>Metazoa</taxon>
        <taxon>Ecdysozoa</taxon>
        <taxon>Nematoda</taxon>
        <taxon>Chromadorea</taxon>
        <taxon>Rhabditida</taxon>
        <taxon>Rhabditina</taxon>
        <taxon>Rhabditomorpha</taxon>
        <taxon>Strongyloidea</taxon>
        <taxon>Ancylostomatidae</taxon>
        <taxon>Ancylostomatinae</taxon>
        <taxon>Ancylostoma</taxon>
    </lineage>
</organism>
<keyword evidence="2" id="KW-1185">Reference proteome</keyword>
<gene>
    <name evidence="1" type="primary">Acey_s0039.g139</name>
    <name evidence="1" type="ORF">Y032_0039g139</name>
</gene>
<sequence length="117" mass="12770">MTALFKRSNVSPRVLRWALQVQQYNLTIEYVKGPANAVADALSRGFPVNDKAGIGCHPGDDKIVCPARSETTSEWLQELAGDPDYSVIIDSLQAGRLDEELILLGVGQKLNVADFVL</sequence>
<dbReference type="Proteomes" id="UP000024635">
    <property type="component" value="Unassembled WGS sequence"/>
</dbReference>
<dbReference type="OrthoDB" id="5863588at2759"/>
<comment type="caution">
    <text evidence="1">The sequence shown here is derived from an EMBL/GenBank/DDBJ whole genome shotgun (WGS) entry which is preliminary data.</text>
</comment>
<evidence type="ECO:0000313" key="1">
    <source>
        <dbReference type="EMBL" id="EYC14759.1"/>
    </source>
</evidence>
<reference evidence="2" key="1">
    <citation type="journal article" date="2015" name="Nat. Genet.">
        <title>The genome and transcriptome of the zoonotic hookworm Ancylostoma ceylanicum identify infection-specific gene families.</title>
        <authorList>
            <person name="Schwarz E.M."/>
            <person name="Hu Y."/>
            <person name="Antoshechkin I."/>
            <person name="Miller M.M."/>
            <person name="Sternberg P.W."/>
            <person name="Aroian R.V."/>
        </authorList>
    </citation>
    <scope>NUCLEOTIDE SEQUENCE</scope>
    <source>
        <strain evidence="2">HY135</strain>
    </source>
</reference>
<dbReference type="EMBL" id="JARK01001375">
    <property type="protein sequence ID" value="EYC14759.1"/>
    <property type="molecule type" value="Genomic_DNA"/>
</dbReference>
<accession>A0A016UHB5</accession>
<evidence type="ECO:0008006" key="3">
    <source>
        <dbReference type="Google" id="ProtNLM"/>
    </source>
</evidence>
<name>A0A016UHB5_9BILA</name>